<dbReference type="InterPro" id="IPR001296">
    <property type="entry name" value="Glyco_trans_1"/>
</dbReference>
<feature type="domain" description="Glycosyltransferase subfamily 4-like N-terminal" evidence="6">
    <location>
        <begin position="29"/>
        <end position="189"/>
    </location>
</feature>
<feature type="domain" description="Glycosyl transferase family 1" evidence="5">
    <location>
        <begin position="207"/>
        <end position="345"/>
    </location>
</feature>
<proteinExistence type="predicted"/>
<gene>
    <name evidence="7" type="ORF">JS756_29805</name>
</gene>
<comment type="caution">
    <text evidence="7">The sequence shown here is derived from an EMBL/GenBank/DDBJ whole genome shotgun (WGS) entry which is preliminary data.</text>
</comment>
<evidence type="ECO:0000256" key="2">
    <source>
        <dbReference type="ARBA" id="ARBA00022676"/>
    </source>
</evidence>
<evidence type="ECO:0000259" key="6">
    <source>
        <dbReference type="Pfam" id="PF13439"/>
    </source>
</evidence>
<dbReference type="EMBL" id="JAFFZS010000035">
    <property type="protein sequence ID" value="MBN0048231.1"/>
    <property type="molecule type" value="Genomic_DNA"/>
</dbReference>
<protein>
    <recommendedName>
        <fullName evidence="1">D-inositol 3-phosphate glycosyltransferase</fullName>
    </recommendedName>
</protein>
<dbReference type="Proteomes" id="UP000788262">
    <property type="component" value="Unassembled WGS sequence"/>
</dbReference>
<name>A0ABS2VZ01_STRAS</name>
<keyword evidence="2" id="KW-0328">Glycosyltransferase</keyword>
<keyword evidence="3" id="KW-0808">Transferase</keyword>
<sequence>MTAMTALNDLARSDILFLNWRDPAHPQAGGAEAYCWETARRFSEAGAHVTVFTARHPGAAPRSMSDGIRVLRGGGTYGVYAAAARHLLNHRHAYDAVIDCQNGIPFFSPLFSPRWTADLCVVHHVHQSQFDMLLPRPLNVVGRLLEKQVSRAVYHGRPVVVVSPSTLEGIRRELGFRNPAYIVPNGTPPDGACDGPRAALGVPRSRTPAIAVVSRLVPQKRLELLVRAMPTLTQKMPDVRLDIAGDGSELALLRALAVREGVGHAVTFHGRVSAARKWEMLARAWLTVAPSVAEGWGLTVIEANAVGTPAVVYDVPGLRDAVRPGRTGWLLPPESDLAHGIADALGELAAPGARERTAARCRSWAATFSWDSSAERLAAVVLEEMARTRRHRHSRRRPSDLSVIGTFLVADGNAMERFLRNALRLTDAWDRQGNTFRVLLHGCDEVRAVRALRRLGVDPGELSELSLASRQDVLVGTAVPAGPEPAAGRPVPGPTGAAGPLSVRLGGTLSDNGRTTP</sequence>
<reference evidence="7 8" key="1">
    <citation type="submission" date="2021-02" db="EMBL/GenBank/DDBJ databases">
        <title>Whole genome sequencing of Streptomyces actuosus VRA1.</title>
        <authorList>
            <person name="Sen G."/>
            <person name="Sen A."/>
        </authorList>
    </citation>
    <scope>NUCLEOTIDE SEQUENCE [LARGE SCALE GENOMIC DNA]</scope>
    <source>
        <strain evidence="7 8">VRA1</strain>
    </source>
</reference>
<evidence type="ECO:0000259" key="5">
    <source>
        <dbReference type="Pfam" id="PF00534"/>
    </source>
</evidence>
<dbReference type="Pfam" id="PF13439">
    <property type="entry name" value="Glyco_transf_4"/>
    <property type="match status" value="1"/>
</dbReference>
<feature type="region of interest" description="Disordered" evidence="4">
    <location>
        <begin position="478"/>
        <end position="517"/>
    </location>
</feature>
<organism evidence="7 8">
    <name type="scientific">Streptomyces actuosus</name>
    <dbReference type="NCBI Taxonomy" id="1885"/>
    <lineage>
        <taxon>Bacteria</taxon>
        <taxon>Bacillati</taxon>
        <taxon>Actinomycetota</taxon>
        <taxon>Actinomycetes</taxon>
        <taxon>Kitasatosporales</taxon>
        <taxon>Streptomycetaceae</taxon>
        <taxon>Streptomyces</taxon>
    </lineage>
</organism>
<dbReference type="PANTHER" id="PTHR12526:SF510">
    <property type="entry name" value="D-INOSITOL 3-PHOSPHATE GLYCOSYLTRANSFERASE"/>
    <property type="match status" value="1"/>
</dbReference>
<evidence type="ECO:0000313" key="7">
    <source>
        <dbReference type="EMBL" id="MBN0048231.1"/>
    </source>
</evidence>
<dbReference type="SUPFAM" id="SSF53756">
    <property type="entry name" value="UDP-Glycosyltransferase/glycogen phosphorylase"/>
    <property type="match status" value="1"/>
</dbReference>
<dbReference type="Gene3D" id="3.40.50.2000">
    <property type="entry name" value="Glycogen Phosphorylase B"/>
    <property type="match status" value="2"/>
</dbReference>
<dbReference type="PANTHER" id="PTHR12526">
    <property type="entry name" value="GLYCOSYLTRANSFERASE"/>
    <property type="match status" value="1"/>
</dbReference>
<evidence type="ECO:0000313" key="8">
    <source>
        <dbReference type="Proteomes" id="UP000788262"/>
    </source>
</evidence>
<keyword evidence="8" id="KW-1185">Reference proteome</keyword>
<dbReference type="InterPro" id="IPR028098">
    <property type="entry name" value="Glyco_trans_4-like_N"/>
</dbReference>
<evidence type="ECO:0000256" key="1">
    <source>
        <dbReference type="ARBA" id="ARBA00021292"/>
    </source>
</evidence>
<dbReference type="CDD" id="cd03801">
    <property type="entry name" value="GT4_PimA-like"/>
    <property type="match status" value="1"/>
</dbReference>
<evidence type="ECO:0000256" key="3">
    <source>
        <dbReference type="ARBA" id="ARBA00022679"/>
    </source>
</evidence>
<dbReference type="Pfam" id="PF00534">
    <property type="entry name" value="Glycos_transf_1"/>
    <property type="match status" value="1"/>
</dbReference>
<accession>A0ABS2VZ01</accession>
<evidence type="ECO:0000256" key="4">
    <source>
        <dbReference type="SAM" id="MobiDB-lite"/>
    </source>
</evidence>